<evidence type="ECO:0000256" key="8">
    <source>
        <dbReference type="ARBA" id="ARBA00022692"/>
    </source>
</evidence>
<feature type="signal peptide" evidence="16">
    <location>
        <begin position="1"/>
        <end position="20"/>
    </location>
</feature>
<evidence type="ECO:0000256" key="11">
    <source>
        <dbReference type="ARBA" id="ARBA00022989"/>
    </source>
</evidence>
<evidence type="ECO:0000256" key="1">
    <source>
        <dbReference type="ARBA" id="ARBA00004429"/>
    </source>
</evidence>
<keyword evidence="7" id="KW-0997">Cell inner membrane</keyword>
<keyword evidence="9" id="KW-0479">Metal-binding</keyword>
<organism evidence="18 19">
    <name type="scientific">Nibrella viscosa</name>
    <dbReference type="NCBI Taxonomy" id="1084524"/>
    <lineage>
        <taxon>Bacteria</taxon>
        <taxon>Pseudomonadati</taxon>
        <taxon>Bacteroidota</taxon>
        <taxon>Cytophagia</taxon>
        <taxon>Cytophagales</taxon>
        <taxon>Spirosomataceae</taxon>
        <taxon>Nibrella</taxon>
    </lineage>
</organism>
<evidence type="ECO:0000256" key="14">
    <source>
        <dbReference type="ARBA" id="ARBA00045720"/>
    </source>
</evidence>
<evidence type="ECO:0000256" key="15">
    <source>
        <dbReference type="SAM" id="Phobius"/>
    </source>
</evidence>
<comment type="caution">
    <text evidence="18">The sequence shown here is derived from an EMBL/GenBank/DDBJ whole genome shotgun (WGS) entry which is preliminary data.</text>
</comment>
<protein>
    <recommendedName>
        <fullName evidence="3">Mercuric transport protein MerT</fullName>
    </recommendedName>
    <alternativeName>
        <fullName evidence="13">Mercury ion transport protein</fullName>
    </alternativeName>
</protein>
<keyword evidence="12 15" id="KW-0472">Membrane</keyword>
<comment type="subcellular location">
    <subcellularLocation>
        <location evidence="1">Cell inner membrane</location>
        <topology evidence="1">Multi-pass membrane protein</topology>
    </subcellularLocation>
</comment>
<dbReference type="SUPFAM" id="SSF55008">
    <property type="entry name" value="HMA, heavy metal-associated domain"/>
    <property type="match status" value="1"/>
</dbReference>
<dbReference type="Proteomes" id="UP001500936">
    <property type="component" value="Unassembled WGS sequence"/>
</dbReference>
<evidence type="ECO:0000256" key="13">
    <source>
        <dbReference type="ARBA" id="ARBA00030934"/>
    </source>
</evidence>
<reference evidence="19" key="1">
    <citation type="journal article" date="2019" name="Int. J. Syst. Evol. Microbiol.">
        <title>The Global Catalogue of Microorganisms (GCM) 10K type strain sequencing project: providing services to taxonomists for standard genome sequencing and annotation.</title>
        <authorList>
            <consortium name="The Broad Institute Genomics Platform"/>
            <consortium name="The Broad Institute Genome Sequencing Center for Infectious Disease"/>
            <person name="Wu L."/>
            <person name="Ma J."/>
        </authorList>
    </citation>
    <scope>NUCLEOTIDE SEQUENCE [LARGE SCALE GENOMIC DNA]</scope>
    <source>
        <strain evidence="19">JCM 17925</strain>
    </source>
</reference>
<feature type="transmembrane region" description="Helical" evidence="15">
    <location>
        <begin position="82"/>
        <end position="100"/>
    </location>
</feature>
<comment type="function">
    <text evidence="14">Involved in mercury resistance. Probably transfers a mercuric ion from the periplasmic Hg(2+)-binding protein MerP to the cytoplasmic mercuric reductase MerA.</text>
</comment>
<evidence type="ECO:0000313" key="19">
    <source>
        <dbReference type="Proteomes" id="UP001500936"/>
    </source>
</evidence>
<evidence type="ECO:0000256" key="7">
    <source>
        <dbReference type="ARBA" id="ARBA00022519"/>
    </source>
</evidence>
<sequence length="194" mass="21236">MAGLLTAAAASLCCLTPVLAFLGGASGLASSFAWVEPFRPYLIALTLLFFAFAWYQNLKPQKQVDCNCDTDTKPTVLQSKTFLSIVTVVAGLLVTFPYYAKAFYPIYDQPKVVINNQAGIKQAEFTIKGMTCEGCTEHVNSEIAKVKGVVQYQTSYEKAYTIVKFDNTKTSIDSIAKAINNTGYKVTSQTLINH</sequence>
<evidence type="ECO:0000256" key="9">
    <source>
        <dbReference type="ARBA" id="ARBA00022723"/>
    </source>
</evidence>
<keyword evidence="19" id="KW-1185">Reference proteome</keyword>
<evidence type="ECO:0000256" key="4">
    <source>
        <dbReference type="ARBA" id="ARBA00022448"/>
    </source>
</evidence>
<keyword evidence="6" id="KW-1003">Cell membrane</keyword>
<dbReference type="Pfam" id="PF02411">
    <property type="entry name" value="MerT"/>
    <property type="match status" value="1"/>
</dbReference>
<evidence type="ECO:0000256" key="3">
    <source>
        <dbReference type="ARBA" id="ARBA00017053"/>
    </source>
</evidence>
<dbReference type="Gene3D" id="1.10.287.910">
    <property type="entry name" value="bacterial mercury transporter, merf"/>
    <property type="match status" value="1"/>
</dbReference>
<evidence type="ECO:0000256" key="5">
    <source>
        <dbReference type="ARBA" id="ARBA00022466"/>
    </source>
</evidence>
<keyword evidence="8 15" id="KW-0812">Transmembrane</keyword>
<feature type="transmembrane region" description="Helical" evidence="15">
    <location>
        <begin position="38"/>
        <end position="55"/>
    </location>
</feature>
<dbReference type="InterPro" id="IPR001802">
    <property type="entry name" value="MerP/CopZ"/>
</dbReference>
<accession>A0ABP8KMP7</accession>
<dbReference type="PROSITE" id="PS50846">
    <property type="entry name" value="HMA_2"/>
    <property type="match status" value="1"/>
</dbReference>
<dbReference type="CDD" id="cd00371">
    <property type="entry name" value="HMA"/>
    <property type="match status" value="1"/>
</dbReference>
<dbReference type="InterPro" id="IPR036163">
    <property type="entry name" value="HMA_dom_sf"/>
</dbReference>
<keyword evidence="4" id="KW-0813">Transport</keyword>
<dbReference type="Gene3D" id="3.30.70.100">
    <property type="match status" value="1"/>
</dbReference>
<evidence type="ECO:0000259" key="17">
    <source>
        <dbReference type="PROSITE" id="PS50846"/>
    </source>
</evidence>
<dbReference type="PRINTS" id="PR00946">
    <property type="entry name" value="HGSCAVENGER"/>
</dbReference>
<comment type="similarity">
    <text evidence="2">Belongs to the MerT family.</text>
</comment>
<dbReference type="InterPro" id="IPR003457">
    <property type="entry name" value="Transprt_MerT"/>
</dbReference>
<dbReference type="NCBIfam" id="NF033556">
    <property type="entry name" value="MerTP_fusion"/>
    <property type="match status" value="1"/>
</dbReference>
<keyword evidence="16" id="KW-0732">Signal</keyword>
<evidence type="ECO:0000256" key="16">
    <source>
        <dbReference type="SAM" id="SignalP"/>
    </source>
</evidence>
<proteinExistence type="inferred from homology"/>
<evidence type="ECO:0000256" key="6">
    <source>
        <dbReference type="ARBA" id="ARBA00022475"/>
    </source>
</evidence>
<evidence type="ECO:0000313" key="18">
    <source>
        <dbReference type="EMBL" id="GAA4410506.1"/>
    </source>
</evidence>
<evidence type="ECO:0000256" key="2">
    <source>
        <dbReference type="ARBA" id="ARBA00008224"/>
    </source>
</evidence>
<feature type="domain" description="HMA" evidence="17">
    <location>
        <begin position="121"/>
        <end position="187"/>
    </location>
</feature>
<evidence type="ECO:0000256" key="10">
    <source>
        <dbReference type="ARBA" id="ARBA00022914"/>
    </source>
</evidence>
<dbReference type="InterPro" id="IPR006121">
    <property type="entry name" value="HMA_dom"/>
</dbReference>
<dbReference type="Pfam" id="PF00403">
    <property type="entry name" value="HMA"/>
    <property type="match status" value="1"/>
</dbReference>
<evidence type="ECO:0000256" key="12">
    <source>
        <dbReference type="ARBA" id="ARBA00023136"/>
    </source>
</evidence>
<keyword evidence="11 15" id="KW-1133">Transmembrane helix</keyword>
<dbReference type="EMBL" id="BAABHB010000007">
    <property type="protein sequence ID" value="GAA4410506.1"/>
    <property type="molecule type" value="Genomic_DNA"/>
</dbReference>
<feature type="chain" id="PRO_5045750816" description="Mercuric transport protein MerT" evidence="16">
    <location>
        <begin position="21"/>
        <end position="194"/>
    </location>
</feature>
<name>A0ABP8KMP7_9BACT</name>
<keyword evidence="10" id="KW-0476">Mercury</keyword>
<keyword evidence="5" id="KW-0475">Mercuric resistance</keyword>
<gene>
    <name evidence="18" type="ORF">GCM10023187_35190</name>
</gene>